<evidence type="ECO:0000256" key="1">
    <source>
        <dbReference type="ARBA" id="ARBA00004442"/>
    </source>
</evidence>
<dbReference type="InterPro" id="IPR012944">
    <property type="entry name" value="SusD_RagB_dom"/>
</dbReference>
<keyword evidence="9" id="KW-1185">Reference proteome</keyword>
<sequence>MSFQLPTSLPRRIGTAALALTMVVASGCKDFLDVAPQGQLSEDAIRNDPAAAQKLVDGVYNVMYLGGFGPDVHGLQYVILTDIASDDSDKGSTPNDYTDALTVDNFTLTATNGTVNNSWNGYFQAVGRANQALDKIPLSPAPEADKNRLISEVRFLRAYFYFNLVRLFGGVPLLDRVPQTSEINSPEFQQRASADAIYDFIISDLQFAADNLPLKGATQTGRATKAAAQGMLAKVYLYRKNYQQAYDLTNEIIQGRSGAYALQNNYAEIWRTAGANGSESIFEVQAGVNAACNNSAVELYTVSQGPRSGGRGGWADLGFGFNNPTTSLVNAYEPNDVRRAGTIIFIQPTAPAGQRSTGTVLWDGFRIPSKDSVENFRYSYKAYHSRTREASCGNNDFLPKNIRVLRYAEILLINAEAARQIGNTAAAATSLNLVRRRAGLAAIPAPTLLQIWQEHRVELALEHDRFFDLVRQESVQPGRIVPIFAAQGKTFVKGKHELFPIPQPQIDLSGGQLTQNPGY</sequence>
<name>A0A1W1VYI8_9BACT</name>
<evidence type="ECO:0000313" key="8">
    <source>
        <dbReference type="EMBL" id="SMB98320.1"/>
    </source>
</evidence>
<feature type="domain" description="RagB/SusD" evidence="6">
    <location>
        <begin position="285"/>
        <end position="519"/>
    </location>
</feature>
<comment type="subcellular location">
    <subcellularLocation>
        <location evidence="1">Cell outer membrane</location>
    </subcellularLocation>
</comment>
<dbReference type="EMBL" id="FWWW01000082">
    <property type="protein sequence ID" value="SMB98320.1"/>
    <property type="molecule type" value="Genomic_DNA"/>
</dbReference>
<keyword evidence="5" id="KW-0998">Cell outer membrane</keyword>
<evidence type="ECO:0000313" key="9">
    <source>
        <dbReference type="Proteomes" id="UP000192266"/>
    </source>
</evidence>
<dbReference type="Pfam" id="PF14322">
    <property type="entry name" value="SusD-like_3"/>
    <property type="match status" value="1"/>
</dbReference>
<dbReference type="InterPro" id="IPR011990">
    <property type="entry name" value="TPR-like_helical_dom_sf"/>
</dbReference>
<keyword evidence="3" id="KW-0732">Signal</keyword>
<dbReference type="RefSeq" id="WP_200813930.1">
    <property type="nucleotide sequence ID" value="NZ_FWWW01000082.1"/>
</dbReference>
<accession>A0A1W1VYI8</accession>
<gene>
    <name evidence="8" type="ORF">SAMN00120144_1045</name>
</gene>
<organism evidence="8 9">
    <name type="scientific">Hymenobacter roseosalivarius DSM 11622</name>
    <dbReference type="NCBI Taxonomy" id="645990"/>
    <lineage>
        <taxon>Bacteria</taxon>
        <taxon>Pseudomonadati</taxon>
        <taxon>Bacteroidota</taxon>
        <taxon>Cytophagia</taxon>
        <taxon>Cytophagales</taxon>
        <taxon>Hymenobacteraceae</taxon>
        <taxon>Hymenobacter</taxon>
    </lineage>
</organism>
<evidence type="ECO:0000256" key="2">
    <source>
        <dbReference type="ARBA" id="ARBA00006275"/>
    </source>
</evidence>
<evidence type="ECO:0000256" key="5">
    <source>
        <dbReference type="ARBA" id="ARBA00023237"/>
    </source>
</evidence>
<evidence type="ECO:0000256" key="4">
    <source>
        <dbReference type="ARBA" id="ARBA00023136"/>
    </source>
</evidence>
<comment type="similarity">
    <text evidence="2">Belongs to the SusD family.</text>
</comment>
<dbReference type="GO" id="GO:0009279">
    <property type="term" value="C:cell outer membrane"/>
    <property type="evidence" value="ECO:0007669"/>
    <property type="project" value="UniProtKB-SubCell"/>
</dbReference>
<evidence type="ECO:0000256" key="3">
    <source>
        <dbReference type="ARBA" id="ARBA00022729"/>
    </source>
</evidence>
<dbReference type="Proteomes" id="UP000192266">
    <property type="component" value="Unassembled WGS sequence"/>
</dbReference>
<feature type="domain" description="SusD-like N-terminal" evidence="7">
    <location>
        <begin position="30"/>
        <end position="237"/>
    </location>
</feature>
<evidence type="ECO:0000259" key="6">
    <source>
        <dbReference type="Pfam" id="PF07980"/>
    </source>
</evidence>
<keyword evidence="4" id="KW-0472">Membrane</keyword>
<evidence type="ECO:0000259" key="7">
    <source>
        <dbReference type="Pfam" id="PF14322"/>
    </source>
</evidence>
<proteinExistence type="inferred from homology"/>
<dbReference type="AlphaFoldDB" id="A0A1W1VYI8"/>
<dbReference type="Gene3D" id="1.25.40.390">
    <property type="match status" value="1"/>
</dbReference>
<protein>
    <submittedName>
        <fullName evidence="8">RagB/SusD domain protein</fullName>
    </submittedName>
</protein>
<reference evidence="8 9" key="1">
    <citation type="submission" date="2017-04" db="EMBL/GenBank/DDBJ databases">
        <authorList>
            <person name="Afonso C.L."/>
            <person name="Miller P.J."/>
            <person name="Scott M.A."/>
            <person name="Spackman E."/>
            <person name="Goraichik I."/>
            <person name="Dimitrov K.M."/>
            <person name="Suarez D.L."/>
            <person name="Swayne D.E."/>
        </authorList>
    </citation>
    <scope>NUCLEOTIDE SEQUENCE [LARGE SCALE GENOMIC DNA]</scope>
    <source>
        <strain evidence="8 9">DSM 11622</strain>
    </source>
</reference>
<dbReference type="CDD" id="cd08977">
    <property type="entry name" value="SusD"/>
    <property type="match status" value="1"/>
</dbReference>
<dbReference type="InterPro" id="IPR033985">
    <property type="entry name" value="SusD-like_N"/>
</dbReference>
<dbReference type="STRING" id="645990.SAMN00120144_1045"/>
<dbReference type="SUPFAM" id="SSF48452">
    <property type="entry name" value="TPR-like"/>
    <property type="match status" value="1"/>
</dbReference>
<dbReference type="Pfam" id="PF07980">
    <property type="entry name" value="SusD_RagB"/>
    <property type="match status" value="1"/>
</dbReference>